<dbReference type="GeneID" id="106586521"/>
<evidence type="ECO:0000256" key="3">
    <source>
        <dbReference type="ARBA" id="ARBA00022679"/>
    </source>
</evidence>
<dbReference type="GO" id="GO:0017061">
    <property type="term" value="F:S-methyl-5-thioadenosine phosphorylase activity"/>
    <property type="evidence" value="ECO:0007669"/>
    <property type="project" value="UniProtKB-EC"/>
</dbReference>
<evidence type="ECO:0000256" key="1">
    <source>
        <dbReference type="ARBA" id="ARBA00000553"/>
    </source>
</evidence>
<dbReference type="STRING" id="8030.ENSSSAP00000055679"/>
<dbReference type="KEGG" id="sasa:106586521"/>
<dbReference type="Bgee" id="ENSSSAG00000053780">
    <property type="expression patterns" value="Expressed in hindgut and 16 other cell types or tissues"/>
</dbReference>
<accession>A0A1S3PNX9</accession>
<gene>
    <name evidence="11" type="primary">lacc1</name>
</gene>
<dbReference type="GO" id="GO:0006954">
    <property type="term" value="P:inflammatory response"/>
    <property type="evidence" value="ECO:0007669"/>
    <property type="project" value="UniProtKB-KW"/>
</dbReference>
<dbReference type="GO" id="GO:0005634">
    <property type="term" value="C:nucleus"/>
    <property type="evidence" value="ECO:0007669"/>
    <property type="project" value="UniProtKB-SubCell"/>
</dbReference>
<dbReference type="CTD" id="144811"/>
<dbReference type="Proteomes" id="UP001652741">
    <property type="component" value="Chromosome ssa25"/>
</dbReference>
<dbReference type="GO" id="GO:0045087">
    <property type="term" value="P:innate immune response"/>
    <property type="evidence" value="ECO:0007669"/>
    <property type="project" value="UniProtKB-KW"/>
</dbReference>
<dbReference type="PANTHER" id="PTHR30616">
    <property type="entry name" value="UNCHARACTERIZED PROTEIN YFIH"/>
    <property type="match status" value="1"/>
</dbReference>
<comment type="similarity">
    <text evidence="2">Belongs to the purine nucleoside phosphorylase YfiH/LACC1 family.</text>
</comment>
<sequence>MKICSSLRKKAHRLWKCSIHNTLVEKLLSSSYVFSVYWISLLHLLDNMSEVFIIDLIHCRCPQHSSCVERQVKSVTGRSDVGFQIYLLFGPHGQRCNPNGENKVSLLETFFSQKTNVHVLDYTTVTESWYRFKLAVDQLDLRTVRVFTSKNRRPMFEAYIVQLFTEVYTFEYVTSNDRPCPGHVQCDSPLAPPVSEVREEVRSFLQQLPAKGDITILRSTFISDCFSHGFTTRTGGISSISTLSSLNLFSSSRRRDPRTLVAENIRRLAQKAGFFPRLLHLVKVNHGSDVWVMGKEEEPHDYDGIVTNQRGVVIAAPGADCMPLLFTDPVARVIGVAHAGWKGTLMGVAMATVNAMVMGFGSRACDVTVVIGPSVGACCFTLEREQAADFYSIHPDCVPDMAETRPHVNIRLATRILLQREGVLPEHIHDDTVTDRPSVTLCTSCHPEAFFSRVRDGLDFGTQMGFLWMDETGTTDCFSSSEH</sequence>
<comment type="catalytic activity">
    <reaction evidence="7">
        <text>adenosine + H2O + H(+) = inosine + NH4(+)</text>
        <dbReference type="Rhea" id="RHEA:24408"/>
        <dbReference type="ChEBI" id="CHEBI:15377"/>
        <dbReference type="ChEBI" id="CHEBI:15378"/>
        <dbReference type="ChEBI" id="CHEBI:16335"/>
        <dbReference type="ChEBI" id="CHEBI:17596"/>
        <dbReference type="ChEBI" id="CHEBI:28938"/>
        <dbReference type="EC" id="3.5.4.4"/>
    </reaction>
    <physiologicalReaction direction="left-to-right" evidence="7">
        <dbReference type="Rhea" id="RHEA:24409"/>
    </physiologicalReaction>
</comment>
<evidence type="ECO:0000313" key="10">
    <source>
        <dbReference type="Proteomes" id="UP001652741"/>
    </source>
</evidence>
<evidence type="ECO:0000256" key="8">
    <source>
        <dbReference type="ARBA" id="ARBA00048968"/>
    </source>
</evidence>
<keyword evidence="10" id="KW-1185">Reference proteome</keyword>
<name>A0A1S3PNX9_SALSA</name>
<comment type="catalytic activity">
    <reaction evidence="1">
        <text>inosine + phosphate = alpha-D-ribose 1-phosphate + hypoxanthine</text>
        <dbReference type="Rhea" id="RHEA:27646"/>
        <dbReference type="ChEBI" id="CHEBI:17368"/>
        <dbReference type="ChEBI" id="CHEBI:17596"/>
        <dbReference type="ChEBI" id="CHEBI:43474"/>
        <dbReference type="ChEBI" id="CHEBI:57720"/>
        <dbReference type="EC" id="2.4.2.1"/>
    </reaction>
    <physiologicalReaction direction="left-to-right" evidence="1">
        <dbReference type="Rhea" id="RHEA:27647"/>
    </physiologicalReaction>
</comment>
<evidence type="ECO:0000256" key="4">
    <source>
        <dbReference type="ARBA" id="ARBA00022723"/>
    </source>
</evidence>
<evidence type="ECO:0000256" key="2">
    <source>
        <dbReference type="ARBA" id="ARBA00007353"/>
    </source>
</evidence>
<keyword evidence="5" id="KW-0378">Hydrolase</keyword>
<dbReference type="GO" id="GO:0005507">
    <property type="term" value="F:copper ion binding"/>
    <property type="evidence" value="ECO:0007669"/>
    <property type="project" value="TreeGrafter"/>
</dbReference>
<dbReference type="SUPFAM" id="SSF64438">
    <property type="entry name" value="CNF1/YfiH-like putative cysteine hydrolases"/>
    <property type="match status" value="1"/>
</dbReference>
<dbReference type="InterPro" id="IPR011324">
    <property type="entry name" value="Cytotoxic_necrot_fac-like_cat"/>
</dbReference>
<dbReference type="InterPro" id="IPR003730">
    <property type="entry name" value="Cu_polyphenol_OxRdtase"/>
</dbReference>
<dbReference type="Pfam" id="PF02578">
    <property type="entry name" value="Cu-oxidase_4"/>
    <property type="match status" value="1"/>
</dbReference>
<evidence type="ECO:0000256" key="7">
    <source>
        <dbReference type="ARBA" id="ARBA00047989"/>
    </source>
</evidence>
<comment type="catalytic activity">
    <reaction evidence="9">
        <text>S-methyl-5'-thioadenosine + phosphate = 5-(methylsulfanyl)-alpha-D-ribose 1-phosphate + adenine</text>
        <dbReference type="Rhea" id="RHEA:11852"/>
        <dbReference type="ChEBI" id="CHEBI:16708"/>
        <dbReference type="ChEBI" id="CHEBI:17509"/>
        <dbReference type="ChEBI" id="CHEBI:43474"/>
        <dbReference type="ChEBI" id="CHEBI:58533"/>
        <dbReference type="EC" id="2.4.2.28"/>
    </reaction>
    <physiologicalReaction direction="left-to-right" evidence="9">
        <dbReference type="Rhea" id="RHEA:11853"/>
    </physiologicalReaction>
</comment>
<evidence type="ECO:0000256" key="9">
    <source>
        <dbReference type="ARBA" id="ARBA00049893"/>
    </source>
</evidence>
<evidence type="ECO:0000256" key="6">
    <source>
        <dbReference type="ARBA" id="ARBA00022833"/>
    </source>
</evidence>
<dbReference type="GO" id="GO:0005783">
    <property type="term" value="C:endoplasmic reticulum"/>
    <property type="evidence" value="ECO:0007669"/>
    <property type="project" value="UniProtKB-SubCell"/>
</dbReference>
<protein>
    <submittedName>
        <fullName evidence="11">Purine nucleoside phosphorylase LACC1</fullName>
    </submittedName>
</protein>
<keyword evidence="6" id="KW-0862">Zinc</keyword>
<comment type="catalytic activity">
    <reaction evidence="8">
        <text>adenosine + phosphate = alpha-D-ribose 1-phosphate + adenine</text>
        <dbReference type="Rhea" id="RHEA:27642"/>
        <dbReference type="ChEBI" id="CHEBI:16335"/>
        <dbReference type="ChEBI" id="CHEBI:16708"/>
        <dbReference type="ChEBI" id="CHEBI:43474"/>
        <dbReference type="ChEBI" id="CHEBI:57720"/>
        <dbReference type="EC" id="2.4.2.1"/>
    </reaction>
    <physiologicalReaction direction="left-to-right" evidence="8">
        <dbReference type="Rhea" id="RHEA:27643"/>
    </physiologicalReaction>
</comment>
<organism evidence="10 11">
    <name type="scientific">Salmo salar</name>
    <name type="common">Atlantic salmon</name>
    <dbReference type="NCBI Taxonomy" id="8030"/>
    <lineage>
        <taxon>Eukaryota</taxon>
        <taxon>Metazoa</taxon>
        <taxon>Chordata</taxon>
        <taxon>Craniata</taxon>
        <taxon>Vertebrata</taxon>
        <taxon>Euteleostomi</taxon>
        <taxon>Actinopterygii</taxon>
        <taxon>Neopterygii</taxon>
        <taxon>Teleostei</taxon>
        <taxon>Protacanthopterygii</taxon>
        <taxon>Salmoniformes</taxon>
        <taxon>Salmonidae</taxon>
        <taxon>Salmoninae</taxon>
        <taxon>Salmo</taxon>
    </lineage>
</organism>
<evidence type="ECO:0000256" key="5">
    <source>
        <dbReference type="ARBA" id="ARBA00022801"/>
    </source>
</evidence>
<proteinExistence type="inferred from homology"/>
<keyword evidence="3" id="KW-0808">Transferase</keyword>
<dbReference type="Gene3D" id="3.60.140.10">
    <property type="entry name" value="CNF1/YfiH-like putative cysteine hydrolases"/>
    <property type="match status" value="1"/>
</dbReference>
<dbReference type="CDD" id="cd16833">
    <property type="entry name" value="YfiH"/>
    <property type="match status" value="1"/>
</dbReference>
<dbReference type="AlphaFoldDB" id="A0A1S3PNX9"/>
<dbReference type="GO" id="GO:0031347">
    <property type="term" value="P:regulation of defense response"/>
    <property type="evidence" value="ECO:0007669"/>
    <property type="project" value="UniProtKB-ARBA"/>
</dbReference>
<dbReference type="PANTHER" id="PTHR30616:SF2">
    <property type="entry name" value="PURINE NUCLEOSIDE PHOSPHORYLASE LACC1"/>
    <property type="match status" value="1"/>
</dbReference>
<reference evidence="11" key="1">
    <citation type="submission" date="2025-08" db="UniProtKB">
        <authorList>
            <consortium name="RefSeq"/>
        </authorList>
    </citation>
    <scope>IDENTIFICATION</scope>
</reference>
<keyword evidence="4" id="KW-0479">Metal-binding</keyword>
<dbReference type="PaxDb" id="8030-ENSSSAP00000055679"/>
<evidence type="ECO:0000313" key="11">
    <source>
        <dbReference type="RefSeq" id="XP_014029390.2"/>
    </source>
</evidence>
<dbReference type="GO" id="GO:0016787">
    <property type="term" value="F:hydrolase activity"/>
    <property type="evidence" value="ECO:0007669"/>
    <property type="project" value="UniProtKB-KW"/>
</dbReference>
<dbReference type="GO" id="GO:0005777">
    <property type="term" value="C:peroxisome"/>
    <property type="evidence" value="ECO:0007669"/>
    <property type="project" value="UniProtKB-SubCell"/>
</dbReference>
<dbReference type="RefSeq" id="XP_014029390.2">
    <property type="nucleotide sequence ID" value="XM_014173915.2"/>
</dbReference>
<dbReference type="InterPro" id="IPR038371">
    <property type="entry name" value="Cu_polyphenol_OxRdtase_sf"/>
</dbReference>